<evidence type="ECO:0000313" key="2">
    <source>
        <dbReference type="EMBL" id="CAD7392598.1"/>
    </source>
</evidence>
<dbReference type="AlphaFoldDB" id="A0A7R9CCH7"/>
<feature type="region of interest" description="Disordered" evidence="1">
    <location>
        <begin position="123"/>
        <end position="149"/>
    </location>
</feature>
<organism evidence="2">
    <name type="scientific">Timema cristinae</name>
    <name type="common">Walking stick</name>
    <dbReference type="NCBI Taxonomy" id="61476"/>
    <lineage>
        <taxon>Eukaryota</taxon>
        <taxon>Metazoa</taxon>
        <taxon>Ecdysozoa</taxon>
        <taxon>Arthropoda</taxon>
        <taxon>Hexapoda</taxon>
        <taxon>Insecta</taxon>
        <taxon>Pterygota</taxon>
        <taxon>Neoptera</taxon>
        <taxon>Polyneoptera</taxon>
        <taxon>Phasmatodea</taxon>
        <taxon>Timematodea</taxon>
        <taxon>Timematoidea</taxon>
        <taxon>Timematidae</taxon>
        <taxon>Timema</taxon>
    </lineage>
</organism>
<dbReference type="EMBL" id="OC316562">
    <property type="protein sequence ID" value="CAD7392598.1"/>
    <property type="molecule type" value="Genomic_DNA"/>
</dbReference>
<reference evidence="2" key="1">
    <citation type="submission" date="2020-11" db="EMBL/GenBank/DDBJ databases">
        <authorList>
            <person name="Tran Van P."/>
        </authorList>
    </citation>
    <scope>NUCLEOTIDE SEQUENCE</scope>
</reference>
<evidence type="ECO:0000256" key="1">
    <source>
        <dbReference type="SAM" id="MobiDB-lite"/>
    </source>
</evidence>
<sequence>MVLRTMYKCLPSLVLERQELCHINVTTGPRHPGLIPVTSKDVTTSSLGTYIILNATFYTGVNFRVTVLAILQGNQTRSRFTPQAHKHRVLLPVRVIRLSTNYTNGLGIGKVELKEVNPHLRGGRVENHLGKTTPSSPDRDSNLDLPVLSSRAQHDKRVSQLRHRGGNIVPTSASRKSQNFRTLVGDSNPDTISSDPIHREDYALNHYLLVAICPDQDGTTGFLSLDVPRPVICHCTSSWKPPGNVCRGLPEEKLILCRDLCVCDNGGREWSTYSPHYYRGKLSKVGGGGFLSCPVMTGSTTGTGSSVPKLLAPHVMCVATLEGPDPIRQIEKAQHSKALAGMETAVFQ</sequence>
<proteinExistence type="predicted"/>
<accession>A0A7R9CCH7</accession>
<protein>
    <submittedName>
        <fullName evidence="2">Uncharacterized protein</fullName>
    </submittedName>
</protein>
<name>A0A7R9CCH7_TIMCR</name>
<gene>
    <name evidence="2" type="ORF">TCEB3V08_LOCUS612</name>
</gene>